<name>A0A1U9LEW5_9PROT</name>
<evidence type="ECO:0000313" key="5">
    <source>
        <dbReference type="Proteomes" id="UP000189055"/>
    </source>
</evidence>
<sequence>MTRYYALEAIRAQPWAILPSHLGAIEAIAARALEAPAVELLRADGHAERYQQILSAVADTGDKMAGTNRVTLNRQGVATLPVMGPIFPRANMMTAYSGASDLASLSSDFAALQSSNAVSQILLVVDSPGGVTTGINAMAQQIAASSKPVTVYVSGMAASAAYWLASQAGSIVMDPTAMAGSIGVVMSGSQQVQPGADGCMSFDIVSSNAPNKRPDLSSDDGQAEIRAVLDDIEAVFISTIAKGRGISTDAVKQNFGQGGLKVAKSAISAGMADSTGTLADTIARLGASTPLPSPAKTNPRRAQAMADLEARRKKAQGS</sequence>
<reference evidence="4 5" key="1">
    <citation type="submission" date="2016-03" db="EMBL/GenBank/DDBJ databases">
        <title>Acetic acid bacteria sequencing.</title>
        <authorList>
            <person name="Brandt J."/>
            <person name="Jakob F."/>
            <person name="Vogel R.F."/>
        </authorList>
    </citation>
    <scope>NUCLEOTIDE SEQUENCE [LARGE SCALE GENOMIC DNA]</scope>
    <source>
        <strain evidence="4 5">TMW2.1084</strain>
    </source>
</reference>
<dbReference type="InterPro" id="IPR029045">
    <property type="entry name" value="ClpP/crotonase-like_dom_sf"/>
</dbReference>
<feature type="region of interest" description="Disordered" evidence="2">
    <location>
        <begin position="286"/>
        <end position="318"/>
    </location>
</feature>
<comment type="similarity">
    <text evidence="1">Belongs to the peptidase S49 family.</text>
</comment>
<feature type="domain" description="Peptidase S49" evidence="3">
    <location>
        <begin position="144"/>
        <end position="285"/>
    </location>
</feature>
<evidence type="ECO:0000256" key="2">
    <source>
        <dbReference type="SAM" id="MobiDB-lite"/>
    </source>
</evidence>
<dbReference type="PANTHER" id="PTHR42987">
    <property type="entry name" value="PEPTIDASE S49"/>
    <property type="match status" value="1"/>
</dbReference>
<dbReference type="PANTHER" id="PTHR42987:SF4">
    <property type="entry name" value="PROTEASE SOHB-RELATED"/>
    <property type="match status" value="1"/>
</dbReference>
<dbReference type="AlphaFoldDB" id="A0A1U9LEW5"/>
<dbReference type="InterPro" id="IPR002142">
    <property type="entry name" value="Peptidase_S49"/>
</dbReference>
<dbReference type="Pfam" id="PF01343">
    <property type="entry name" value="Peptidase_S49"/>
    <property type="match status" value="1"/>
</dbReference>
<dbReference type="SUPFAM" id="SSF52096">
    <property type="entry name" value="ClpP/crotonase"/>
    <property type="match status" value="1"/>
</dbReference>
<evidence type="ECO:0000256" key="1">
    <source>
        <dbReference type="ARBA" id="ARBA00008683"/>
    </source>
</evidence>
<protein>
    <submittedName>
        <fullName evidence="4">Peptidase</fullName>
    </submittedName>
</protein>
<dbReference type="Proteomes" id="UP000189055">
    <property type="component" value="Chromosome"/>
</dbReference>
<dbReference type="InterPro" id="IPR033855">
    <property type="entry name" value="Protein_C"/>
</dbReference>
<proteinExistence type="inferred from homology"/>
<organism evidence="4 5">
    <name type="scientific">Acetobacter persici</name>
    <dbReference type="NCBI Taxonomy" id="1076596"/>
    <lineage>
        <taxon>Bacteria</taxon>
        <taxon>Pseudomonadati</taxon>
        <taxon>Pseudomonadota</taxon>
        <taxon>Alphaproteobacteria</taxon>
        <taxon>Acetobacterales</taxon>
        <taxon>Acetobacteraceae</taxon>
        <taxon>Acetobacter</taxon>
    </lineage>
</organism>
<evidence type="ECO:0000259" key="3">
    <source>
        <dbReference type="Pfam" id="PF01343"/>
    </source>
</evidence>
<evidence type="ECO:0000313" key="4">
    <source>
        <dbReference type="EMBL" id="AQT04840.1"/>
    </source>
</evidence>
<dbReference type="KEGG" id="aper:A0U91_07810"/>
<dbReference type="CDD" id="cd07022">
    <property type="entry name" value="S49_Sppa_36K_type"/>
    <property type="match status" value="1"/>
</dbReference>
<accession>A0A1U9LEW5</accession>
<gene>
    <name evidence="4" type="ORF">A0U91_07810</name>
</gene>
<dbReference type="EMBL" id="CP014687">
    <property type="protein sequence ID" value="AQT04840.1"/>
    <property type="molecule type" value="Genomic_DNA"/>
</dbReference>
<dbReference type="GO" id="GO:0008233">
    <property type="term" value="F:peptidase activity"/>
    <property type="evidence" value="ECO:0007669"/>
    <property type="project" value="InterPro"/>
</dbReference>
<dbReference type="Gene3D" id="3.90.226.10">
    <property type="entry name" value="2-enoyl-CoA Hydratase, Chain A, domain 1"/>
    <property type="match status" value="1"/>
</dbReference>
<dbReference type="RefSeq" id="WP_077930681.1">
    <property type="nucleotide sequence ID" value="NZ_CP014687.1"/>
</dbReference>
<dbReference type="STRING" id="1076596.A0U91_07810"/>
<dbReference type="GO" id="GO:0006508">
    <property type="term" value="P:proteolysis"/>
    <property type="evidence" value="ECO:0007669"/>
    <property type="project" value="InterPro"/>
</dbReference>